<dbReference type="Proteomes" id="UP000270487">
    <property type="component" value="Chromosome"/>
</dbReference>
<dbReference type="AlphaFoldDB" id="A0A3S4XVZ0"/>
<keyword evidence="2" id="KW-0812">Transmembrane</keyword>
<keyword evidence="2" id="KW-1133">Transmembrane helix</keyword>
<keyword evidence="2" id="KW-0472">Membrane</keyword>
<gene>
    <name evidence="3" type="primary">ygjV</name>
    <name evidence="3" type="ORF">NCTC13193_05155</name>
</gene>
<accession>A0A3S4XVZ0</accession>
<feature type="transmembrane region" description="Helical" evidence="2">
    <location>
        <begin position="71"/>
        <end position="88"/>
    </location>
</feature>
<organism evidence="3 4">
    <name type="scientific">Serratia fonticola</name>
    <dbReference type="NCBI Taxonomy" id="47917"/>
    <lineage>
        <taxon>Bacteria</taxon>
        <taxon>Pseudomonadati</taxon>
        <taxon>Pseudomonadota</taxon>
        <taxon>Gammaproteobacteria</taxon>
        <taxon>Enterobacterales</taxon>
        <taxon>Yersiniaceae</taxon>
        <taxon>Serratia</taxon>
    </lineage>
</organism>
<feature type="transmembrane region" description="Helical" evidence="2">
    <location>
        <begin position="134"/>
        <end position="157"/>
    </location>
</feature>
<evidence type="ECO:0000313" key="3">
    <source>
        <dbReference type="EMBL" id="VEI75989.1"/>
    </source>
</evidence>
<protein>
    <submittedName>
        <fullName evidence="3">Inner membrane protein ygjV</fullName>
    </submittedName>
</protein>
<dbReference type="EMBL" id="LR134492">
    <property type="protein sequence ID" value="VEI75989.1"/>
    <property type="molecule type" value="Genomic_DNA"/>
</dbReference>
<reference evidence="3 4" key="1">
    <citation type="submission" date="2018-12" db="EMBL/GenBank/DDBJ databases">
        <authorList>
            <consortium name="Pathogen Informatics"/>
        </authorList>
    </citation>
    <scope>NUCLEOTIDE SEQUENCE [LARGE SCALE GENOMIC DNA]</scope>
    <source>
        <strain evidence="3 4">NCTC13193</strain>
    </source>
</reference>
<evidence type="ECO:0000256" key="1">
    <source>
        <dbReference type="SAM" id="MobiDB-lite"/>
    </source>
</evidence>
<sequence length="202" mass="22810">MTFYWFAQSVGVLAFLVGITSFFNRDDQRFKLQLSGYSLIIGIHFLLMGANAAGSSALLSACRNLVSMKTRSLWVMWIFISLTLIIGLSRFHHWIEILPICGTTVSTWALFRTRGLTTRCVMWCSTACWVTHNIWLGSIGGSLIEGSFLLMNGFNIIRFRRLQLRGIDPFAVEKKVSDEEHQAPHPNPLPQGEGTDRVDLKL</sequence>
<dbReference type="RefSeq" id="WP_237735591.1">
    <property type="nucleotide sequence ID" value="NZ_CAMISF010000003.1"/>
</dbReference>
<proteinExistence type="predicted"/>
<name>A0A3S4XVZ0_SERFO</name>
<dbReference type="PIRSF" id="PIRSF011443">
    <property type="entry name" value="YgjV"/>
    <property type="match status" value="1"/>
</dbReference>
<evidence type="ECO:0000313" key="4">
    <source>
        <dbReference type="Proteomes" id="UP000270487"/>
    </source>
</evidence>
<dbReference type="InterPro" id="IPR026267">
    <property type="entry name" value="YgjV"/>
</dbReference>
<feature type="transmembrane region" description="Helical" evidence="2">
    <location>
        <begin position="6"/>
        <end position="24"/>
    </location>
</feature>
<dbReference type="InterPro" id="IPR019629">
    <property type="entry name" value="Uncharacterised_HI1736/YgjV"/>
</dbReference>
<dbReference type="Pfam" id="PF10688">
    <property type="entry name" value="Imp-YgjV"/>
    <property type="match status" value="1"/>
</dbReference>
<feature type="region of interest" description="Disordered" evidence="1">
    <location>
        <begin position="176"/>
        <end position="202"/>
    </location>
</feature>
<feature type="transmembrane region" description="Helical" evidence="2">
    <location>
        <begin position="36"/>
        <end position="59"/>
    </location>
</feature>
<evidence type="ECO:0000256" key="2">
    <source>
        <dbReference type="SAM" id="Phobius"/>
    </source>
</evidence>